<feature type="domain" description="HTH tetR-type" evidence="5">
    <location>
        <begin position="1"/>
        <end position="59"/>
    </location>
</feature>
<evidence type="ECO:0000256" key="3">
    <source>
        <dbReference type="ARBA" id="ARBA00023163"/>
    </source>
</evidence>
<evidence type="ECO:0000313" key="6">
    <source>
        <dbReference type="EMBL" id="MDN7246906.1"/>
    </source>
</evidence>
<dbReference type="PRINTS" id="PR00455">
    <property type="entry name" value="HTHTETR"/>
</dbReference>
<keyword evidence="2 4" id="KW-0238">DNA-binding</keyword>
<evidence type="ECO:0000256" key="4">
    <source>
        <dbReference type="PROSITE-ProRule" id="PRU00335"/>
    </source>
</evidence>
<proteinExistence type="predicted"/>
<accession>A0ABT8NGG2</accession>
<organism evidence="6 7">
    <name type="scientific">Planococcus shenhongbingii</name>
    <dbReference type="NCBI Taxonomy" id="3058398"/>
    <lineage>
        <taxon>Bacteria</taxon>
        <taxon>Bacillati</taxon>
        <taxon>Bacillota</taxon>
        <taxon>Bacilli</taxon>
        <taxon>Bacillales</taxon>
        <taxon>Caryophanaceae</taxon>
        <taxon>Planococcus</taxon>
    </lineage>
</organism>
<gene>
    <name evidence="6" type="ORF">QWY13_15605</name>
</gene>
<keyword evidence="3" id="KW-0804">Transcription</keyword>
<dbReference type="SUPFAM" id="SSF46689">
    <property type="entry name" value="Homeodomain-like"/>
    <property type="match status" value="1"/>
</dbReference>
<evidence type="ECO:0000313" key="7">
    <source>
        <dbReference type="Proteomes" id="UP001172142"/>
    </source>
</evidence>
<sequence length="191" mass="22443">MKDEILHTALSYFANEGYEGASLGKIAEAVGIKKPSIYAHYSGKDDLFFSAMEYALKSERRHLATYFTDMKNEPLEVLLLGYFEWFIKDLEGNEHMKFILRTMYFPPARLEKEIAEVINPLFDQMHRHLTRVFRERERREKILYSDDFSSCALAFITVIEGTITELVYSGTAAYRKRFEAVWPIFWRGLVR</sequence>
<dbReference type="EMBL" id="JAUJWU010000005">
    <property type="protein sequence ID" value="MDN7246906.1"/>
    <property type="molecule type" value="Genomic_DNA"/>
</dbReference>
<dbReference type="PROSITE" id="PS50977">
    <property type="entry name" value="HTH_TETR_2"/>
    <property type="match status" value="1"/>
</dbReference>
<reference evidence="6 7" key="1">
    <citation type="submission" date="2023-07" db="EMBL/GenBank/DDBJ databases">
        <title>Novel species in genus Planococcus.</title>
        <authorList>
            <person name="Ning S."/>
        </authorList>
    </citation>
    <scope>NUCLEOTIDE SEQUENCE [LARGE SCALE GENOMIC DNA]</scope>
    <source>
        <strain evidence="6 7">N017</strain>
    </source>
</reference>
<dbReference type="Pfam" id="PF00440">
    <property type="entry name" value="TetR_N"/>
    <property type="match status" value="1"/>
</dbReference>
<dbReference type="Gene3D" id="1.10.357.10">
    <property type="entry name" value="Tetracycline Repressor, domain 2"/>
    <property type="match status" value="1"/>
</dbReference>
<dbReference type="Gene3D" id="1.10.10.60">
    <property type="entry name" value="Homeodomain-like"/>
    <property type="match status" value="1"/>
</dbReference>
<dbReference type="InterPro" id="IPR009057">
    <property type="entry name" value="Homeodomain-like_sf"/>
</dbReference>
<dbReference type="PANTHER" id="PTHR30055:SF238">
    <property type="entry name" value="MYCOFACTOCIN BIOSYNTHESIS TRANSCRIPTIONAL REGULATOR MFTR-RELATED"/>
    <property type="match status" value="1"/>
</dbReference>
<comment type="caution">
    <text evidence="6">The sequence shown here is derived from an EMBL/GenBank/DDBJ whole genome shotgun (WGS) entry which is preliminary data.</text>
</comment>
<evidence type="ECO:0000259" key="5">
    <source>
        <dbReference type="PROSITE" id="PS50977"/>
    </source>
</evidence>
<dbReference type="InterPro" id="IPR001647">
    <property type="entry name" value="HTH_TetR"/>
</dbReference>
<keyword evidence="7" id="KW-1185">Reference proteome</keyword>
<dbReference type="Proteomes" id="UP001172142">
    <property type="component" value="Unassembled WGS sequence"/>
</dbReference>
<protein>
    <submittedName>
        <fullName evidence="6">TetR/AcrR family transcriptional regulator</fullName>
    </submittedName>
</protein>
<evidence type="ECO:0000256" key="2">
    <source>
        <dbReference type="ARBA" id="ARBA00023125"/>
    </source>
</evidence>
<dbReference type="PANTHER" id="PTHR30055">
    <property type="entry name" value="HTH-TYPE TRANSCRIPTIONAL REGULATOR RUTR"/>
    <property type="match status" value="1"/>
</dbReference>
<dbReference type="SUPFAM" id="SSF48498">
    <property type="entry name" value="Tetracyclin repressor-like, C-terminal domain"/>
    <property type="match status" value="1"/>
</dbReference>
<name>A0ABT8NGG2_9BACL</name>
<keyword evidence="1" id="KW-0805">Transcription regulation</keyword>
<feature type="DNA-binding region" description="H-T-H motif" evidence="4">
    <location>
        <begin position="22"/>
        <end position="41"/>
    </location>
</feature>
<dbReference type="RefSeq" id="WP_301857260.1">
    <property type="nucleotide sequence ID" value="NZ_JAUJWU010000005.1"/>
</dbReference>
<evidence type="ECO:0000256" key="1">
    <source>
        <dbReference type="ARBA" id="ARBA00023015"/>
    </source>
</evidence>
<dbReference type="InterPro" id="IPR036271">
    <property type="entry name" value="Tet_transcr_reg_TetR-rel_C_sf"/>
</dbReference>
<dbReference type="InterPro" id="IPR050109">
    <property type="entry name" value="HTH-type_TetR-like_transc_reg"/>
</dbReference>